<feature type="non-terminal residue" evidence="2">
    <location>
        <position position="86"/>
    </location>
</feature>
<dbReference type="Pfam" id="PF23305">
    <property type="entry name" value="DUF7082"/>
    <property type="match status" value="1"/>
</dbReference>
<accession>A0A0J0XRD4</accession>
<evidence type="ECO:0000313" key="2">
    <source>
        <dbReference type="EMBL" id="KLT43627.1"/>
    </source>
</evidence>
<evidence type="ECO:0000313" key="3">
    <source>
        <dbReference type="Proteomes" id="UP000053611"/>
    </source>
</evidence>
<dbReference type="OrthoDB" id="1751210at2759"/>
<dbReference type="InterPro" id="IPR055509">
    <property type="entry name" value="DUF7082"/>
</dbReference>
<proteinExistence type="predicted"/>
<dbReference type="PANTHER" id="PTHR39463:SF1">
    <property type="entry name" value="MEDUSA"/>
    <property type="match status" value="1"/>
</dbReference>
<dbReference type="GeneID" id="28980669"/>
<protein>
    <recommendedName>
        <fullName evidence="1">DUF7082 domain-containing protein</fullName>
    </recommendedName>
</protein>
<organism evidence="2 3">
    <name type="scientific">Cutaneotrichosporon oleaginosum</name>
    <dbReference type="NCBI Taxonomy" id="879819"/>
    <lineage>
        <taxon>Eukaryota</taxon>
        <taxon>Fungi</taxon>
        <taxon>Dikarya</taxon>
        <taxon>Basidiomycota</taxon>
        <taxon>Agaricomycotina</taxon>
        <taxon>Tremellomycetes</taxon>
        <taxon>Trichosporonales</taxon>
        <taxon>Trichosporonaceae</taxon>
        <taxon>Cutaneotrichosporon</taxon>
    </lineage>
</organism>
<feature type="domain" description="DUF7082" evidence="1">
    <location>
        <begin position="3"/>
        <end position="81"/>
    </location>
</feature>
<dbReference type="EMBL" id="KQ087193">
    <property type="protein sequence ID" value="KLT43627.1"/>
    <property type="molecule type" value="Genomic_DNA"/>
</dbReference>
<feature type="non-terminal residue" evidence="2">
    <location>
        <position position="1"/>
    </location>
</feature>
<dbReference type="STRING" id="879819.A0A0J0XRD4"/>
<sequence length="86" mass="10073">DSWVTSVDLMNIAECVLDTHLCTEEKNRIRRCFEDKKPKCLNPGDPFYVLLQSYNSPKPRNIDKSVKVYRAINLMAMMKKLCRSYV</sequence>
<dbReference type="PANTHER" id="PTHR39463">
    <property type="entry name" value="MEDUSA"/>
    <property type="match status" value="1"/>
</dbReference>
<reference evidence="2 3" key="1">
    <citation type="submission" date="2015-03" db="EMBL/GenBank/DDBJ databases">
        <title>Genomics and transcriptomics of the oil-accumulating basidiomycete yeast T. oleaginosus allow insights into substrate utilization and the diverse evolutionary trajectories of mating systems in fungi.</title>
        <authorList>
            <consortium name="DOE Joint Genome Institute"/>
            <person name="Kourist R."/>
            <person name="Kracht O."/>
            <person name="Bracharz F."/>
            <person name="Lipzen A."/>
            <person name="Nolan M."/>
            <person name="Ohm R."/>
            <person name="Grigoriev I."/>
            <person name="Sun S."/>
            <person name="Heitman J."/>
            <person name="Bruck T."/>
            <person name="Nowrousian M."/>
        </authorList>
    </citation>
    <scope>NUCLEOTIDE SEQUENCE [LARGE SCALE GENOMIC DNA]</scope>
    <source>
        <strain evidence="2 3">IBC0246</strain>
    </source>
</reference>
<keyword evidence="3" id="KW-1185">Reference proteome</keyword>
<dbReference type="AlphaFoldDB" id="A0A0J0XRD4"/>
<gene>
    <name evidence="2" type="ORF">CC85DRAFT_233068</name>
</gene>
<evidence type="ECO:0000259" key="1">
    <source>
        <dbReference type="Pfam" id="PF23305"/>
    </source>
</evidence>
<name>A0A0J0XRD4_9TREE</name>
<dbReference type="GO" id="GO:0005634">
    <property type="term" value="C:nucleus"/>
    <property type="evidence" value="ECO:0007669"/>
    <property type="project" value="TreeGrafter"/>
</dbReference>
<dbReference type="Proteomes" id="UP000053611">
    <property type="component" value="Unassembled WGS sequence"/>
</dbReference>